<organism evidence="2 3">
    <name type="scientific">Thioalkalicoccus limnaeus</name>
    <dbReference type="NCBI Taxonomy" id="120681"/>
    <lineage>
        <taxon>Bacteria</taxon>
        <taxon>Pseudomonadati</taxon>
        <taxon>Pseudomonadota</taxon>
        <taxon>Gammaproteobacteria</taxon>
        <taxon>Chromatiales</taxon>
        <taxon>Chromatiaceae</taxon>
        <taxon>Thioalkalicoccus</taxon>
    </lineage>
</organism>
<sequence length="101" mass="11562">MVAGGKVRRGKQKRADYLLYYRRDYPLAVVEAKQIGLPAETGVQQAREYAELLGLKFAYATNGHRIIEIDYTAGTEREVDRYPTPDLVSFGWSSARPRRRL</sequence>
<dbReference type="InterPro" id="IPR029464">
    <property type="entry name" value="HSDR_N"/>
</dbReference>
<accession>A0ABV4BJM5</accession>
<dbReference type="Gene3D" id="3.90.1570.30">
    <property type="match status" value="1"/>
</dbReference>
<dbReference type="Proteomes" id="UP001564408">
    <property type="component" value="Unassembled WGS sequence"/>
</dbReference>
<dbReference type="RefSeq" id="WP_369667898.1">
    <property type="nucleotide sequence ID" value="NZ_JBDKXB010000022.1"/>
</dbReference>
<evidence type="ECO:0000313" key="3">
    <source>
        <dbReference type="Proteomes" id="UP001564408"/>
    </source>
</evidence>
<gene>
    <name evidence="2" type="ORF">ABC977_13985</name>
</gene>
<evidence type="ECO:0000313" key="2">
    <source>
        <dbReference type="EMBL" id="MEY6433512.1"/>
    </source>
</evidence>
<feature type="domain" description="Type I restriction enzyme R protein N-terminal" evidence="1">
    <location>
        <begin position="10"/>
        <end position="71"/>
    </location>
</feature>
<protein>
    <submittedName>
        <fullName evidence="2">Type I restriction enzyme HsdR N-terminal domain-containing protein</fullName>
    </submittedName>
</protein>
<dbReference type="EMBL" id="JBDKXB010000022">
    <property type="protein sequence ID" value="MEY6433512.1"/>
    <property type="molecule type" value="Genomic_DNA"/>
</dbReference>
<keyword evidence="3" id="KW-1185">Reference proteome</keyword>
<evidence type="ECO:0000259" key="1">
    <source>
        <dbReference type="Pfam" id="PF13588"/>
    </source>
</evidence>
<comment type="caution">
    <text evidence="2">The sequence shown here is derived from an EMBL/GenBank/DDBJ whole genome shotgun (WGS) entry which is preliminary data.</text>
</comment>
<name>A0ABV4BJM5_9GAMM</name>
<reference evidence="2 3" key="1">
    <citation type="submission" date="2024-05" db="EMBL/GenBank/DDBJ databases">
        <title>Genome Sequence and Characterization of the New Strain Purple Sulfur Bacterium of Genus Thioalkalicoccus.</title>
        <authorList>
            <person name="Bryantseva I.A."/>
            <person name="Kyndt J.A."/>
            <person name="Imhoff J.F."/>
        </authorList>
    </citation>
    <scope>NUCLEOTIDE SEQUENCE [LARGE SCALE GENOMIC DNA]</scope>
    <source>
        <strain evidence="2 3">Um2</strain>
    </source>
</reference>
<proteinExistence type="predicted"/>
<dbReference type="Pfam" id="PF13588">
    <property type="entry name" value="HSDR_N_2"/>
    <property type="match status" value="1"/>
</dbReference>